<dbReference type="OrthoDB" id="5295945at2"/>
<comment type="catalytic activity">
    <reaction evidence="6">
        <text>P(1),P(4)-bis(5'-adenosyl) tetraphosphate + H2O = 2 ADP + 2 H(+)</text>
        <dbReference type="Rhea" id="RHEA:24252"/>
        <dbReference type="ChEBI" id="CHEBI:15377"/>
        <dbReference type="ChEBI" id="CHEBI:15378"/>
        <dbReference type="ChEBI" id="CHEBI:58141"/>
        <dbReference type="ChEBI" id="CHEBI:456216"/>
        <dbReference type="EC" id="3.6.1.41"/>
    </reaction>
</comment>
<dbReference type="Proteomes" id="UP000250369">
    <property type="component" value="Unassembled WGS sequence"/>
</dbReference>
<evidence type="ECO:0000256" key="3">
    <source>
        <dbReference type="ARBA" id="ARBA00022741"/>
    </source>
</evidence>
<dbReference type="GO" id="GO:0046872">
    <property type="term" value="F:metal ion binding"/>
    <property type="evidence" value="ECO:0007669"/>
    <property type="project" value="UniProtKB-KW"/>
</dbReference>
<keyword evidence="4" id="KW-0378">Hydrolase</keyword>
<dbReference type="EMBL" id="QMFB01000018">
    <property type="protein sequence ID" value="RAV17714.1"/>
    <property type="molecule type" value="Genomic_DNA"/>
</dbReference>
<keyword evidence="3" id="KW-0547">Nucleotide-binding</keyword>
<evidence type="ECO:0000256" key="4">
    <source>
        <dbReference type="ARBA" id="ARBA00022801"/>
    </source>
</evidence>
<feature type="domain" description="HD" evidence="7">
    <location>
        <begin position="34"/>
        <end position="149"/>
    </location>
</feature>
<dbReference type="AlphaFoldDB" id="A0A329MCP4"/>
<dbReference type="NCBIfam" id="TIGR00277">
    <property type="entry name" value="HDIG"/>
    <property type="match status" value="1"/>
</dbReference>
<dbReference type="InterPro" id="IPR003607">
    <property type="entry name" value="HD/PDEase_dom"/>
</dbReference>
<dbReference type="SMART" id="SM00471">
    <property type="entry name" value="HDc"/>
    <property type="match status" value="1"/>
</dbReference>
<dbReference type="SUPFAM" id="SSF109604">
    <property type="entry name" value="HD-domain/PDEase-like"/>
    <property type="match status" value="1"/>
</dbReference>
<dbReference type="InterPro" id="IPR005249">
    <property type="entry name" value="YqeK"/>
</dbReference>
<dbReference type="CDD" id="cd00077">
    <property type="entry name" value="HDc"/>
    <property type="match status" value="1"/>
</dbReference>
<reference evidence="8 9" key="1">
    <citation type="journal article" date="2009" name="Int. J. Syst. Evol. Microbiol.">
        <title>Paenibacillus contaminans sp. nov., isolated from a contaminated laboratory plate.</title>
        <authorList>
            <person name="Chou J.H."/>
            <person name="Lee J.H."/>
            <person name="Lin M.C."/>
            <person name="Chang P.S."/>
            <person name="Arun A.B."/>
            <person name="Young C.C."/>
            <person name="Chen W.M."/>
        </authorList>
    </citation>
    <scope>NUCLEOTIDE SEQUENCE [LARGE SCALE GENOMIC DNA]</scope>
    <source>
        <strain evidence="8 9">CKOBP-6</strain>
    </source>
</reference>
<dbReference type="Pfam" id="PF01966">
    <property type="entry name" value="HD"/>
    <property type="match status" value="1"/>
</dbReference>
<proteinExistence type="predicted"/>
<keyword evidence="5" id="KW-0408">Iron</keyword>
<keyword evidence="9" id="KW-1185">Reference proteome</keyword>
<evidence type="ECO:0000256" key="1">
    <source>
        <dbReference type="ARBA" id="ARBA00012506"/>
    </source>
</evidence>
<dbReference type="Gene3D" id="1.10.3210.10">
    <property type="entry name" value="Hypothetical protein af1432"/>
    <property type="match status" value="1"/>
</dbReference>
<evidence type="ECO:0000256" key="6">
    <source>
        <dbReference type="ARBA" id="ARBA00049417"/>
    </source>
</evidence>
<dbReference type="InterPro" id="IPR006675">
    <property type="entry name" value="HDIG_dom"/>
</dbReference>
<comment type="caution">
    <text evidence="8">The sequence shown here is derived from an EMBL/GenBank/DDBJ whole genome shotgun (WGS) entry which is preliminary data.</text>
</comment>
<evidence type="ECO:0000256" key="5">
    <source>
        <dbReference type="ARBA" id="ARBA00023004"/>
    </source>
</evidence>
<name>A0A329MCP4_9BACL</name>
<protein>
    <recommendedName>
        <fullName evidence="1">bis(5'-nucleosyl)-tetraphosphatase (symmetrical)</fullName>
        <ecNumber evidence="1">3.6.1.41</ecNumber>
    </recommendedName>
</protein>
<organism evidence="8 9">
    <name type="scientific">Paenibacillus contaminans</name>
    <dbReference type="NCBI Taxonomy" id="450362"/>
    <lineage>
        <taxon>Bacteria</taxon>
        <taxon>Bacillati</taxon>
        <taxon>Bacillota</taxon>
        <taxon>Bacilli</taxon>
        <taxon>Bacillales</taxon>
        <taxon>Paenibacillaceae</taxon>
        <taxon>Paenibacillus</taxon>
    </lineage>
</organism>
<accession>A0A329MCP4</accession>
<dbReference type="PANTHER" id="PTHR35795">
    <property type="entry name" value="SLR1885 PROTEIN"/>
    <property type="match status" value="1"/>
</dbReference>
<dbReference type="RefSeq" id="WP_113034080.1">
    <property type="nucleotide sequence ID" value="NZ_QMFB01000018.1"/>
</dbReference>
<dbReference type="NCBIfam" id="TIGR00488">
    <property type="entry name" value="bis(5'-nucleosyl)-tetraphosphatase (symmetrical) YqeK"/>
    <property type="match status" value="1"/>
</dbReference>
<dbReference type="GO" id="GO:0000166">
    <property type="term" value="F:nucleotide binding"/>
    <property type="evidence" value="ECO:0007669"/>
    <property type="project" value="UniProtKB-KW"/>
</dbReference>
<dbReference type="InterPro" id="IPR006674">
    <property type="entry name" value="HD_domain"/>
</dbReference>
<dbReference type="GO" id="GO:0008803">
    <property type="term" value="F:bis(5'-nucleosyl)-tetraphosphatase (symmetrical) activity"/>
    <property type="evidence" value="ECO:0007669"/>
    <property type="project" value="UniProtKB-EC"/>
</dbReference>
<evidence type="ECO:0000259" key="7">
    <source>
        <dbReference type="PROSITE" id="PS51831"/>
    </source>
</evidence>
<dbReference type="PROSITE" id="PS51831">
    <property type="entry name" value="HD"/>
    <property type="match status" value="1"/>
</dbReference>
<evidence type="ECO:0000256" key="2">
    <source>
        <dbReference type="ARBA" id="ARBA00022723"/>
    </source>
</evidence>
<evidence type="ECO:0000313" key="8">
    <source>
        <dbReference type="EMBL" id="RAV17714.1"/>
    </source>
</evidence>
<sequence length="205" mass="23615">MNTSYGQFIDGIVFTGELPKDIERFLTYHHEHETYEHTVSVADEAVRIARLFDVDPELARTAALLHDVSNVIPKTMMMTLAENQSITVMEEEFRYPRILHQKLSKDMANKVFGCSNLAVLSAIECHTTLKARASRLDKVLFAADKISWNLPGEHPFQEEMKARLERLDLDGAVLVYLNHVWEQRDKLKLVHPWLIEAREELLANC</sequence>
<evidence type="ECO:0000313" key="9">
    <source>
        <dbReference type="Proteomes" id="UP000250369"/>
    </source>
</evidence>
<dbReference type="PANTHER" id="PTHR35795:SF1">
    <property type="entry name" value="BIS(5'-NUCLEOSYL)-TETRAPHOSPHATASE, SYMMETRICAL"/>
    <property type="match status" value="1"/>
</dbReference>
<keyword evidence="2" id="KW-0479">Metal-binding</keyword>
<dbReference type="InterPro" id="IPR051094">
    <property type="entry name" value="Diverse_Catalytic_Enzymes"/>
</dbReference>
<dbReference type="EC" id="3.6.1.41" evidence="1"/>
<gene>
    <name evidence="8" type="ORF">DQG23_26685</name>
</gene>